<sequence>MNGFLDSFFNNKGDLSVKHITTVVIWKILRCLSLVFGVSILTFILLKQSPVDPVMASVNYDTSLTPVQYKAIAHHYGLDKPA</sequence>
<evidence type="ECO:0008006" key="4">
    <source>
        <dbReference type="Google" id="ProtNLM"/>
    </source>
</evidence>
<gene>
    <name evidence="2" type="ORF">QP116_09885</name>
</gene>
<organism evidence="2 3">
    <name type="scientific">Pseudoglutamicibacter cumminsii</name>
    <dbReference type="NCBI Taxonomy" id="156979"/>
    <lineage>
        <taxon>Bacteria</taxon>
        <taxon>Bacillati</taxon>
        <taxon>Actinomycetota</taxon>
        <taxon>Actinomycetes</taxon>
        <taxon>Micrococcales</taxon>
        <taxon>Micrococcaceae</taxon>
        <taxon>Pseudoglutamicibacter</taxon>
    </lineage>
</organism>
<feature type="non-terminal residue" evidence="2">
    <location>
        <position position="82"/>
    </location>
</feature>
<dbReference type="EMBL" id="JASODW010000068">
    <property type="protein sequence ID" value="MDK6276022.1"/>
    <property type="molecule type" value="Genomic_DNA"/>
</dbReference>
<comment type="caution">
    <text evidence="2">The sequence shown here is derived from an EMBL/GenBank/DDBJ whole genome shotgun (WGS) entry which is preliminary data.</text>
</comment>
<feature type="transmembrane region" description="Helical" evidence="1">
    <location>
        <begin position="20"/>
        <end position="46"/>
    </location>
</feature>
<proteinExistence type="predicted"/>
<evidence type="ECO:0000256" key="1">
    <source>
        <dbReference type="SAM" id="Phobius"/>
    </source>
</evidence>
<evidence type="ECO:0000313" key="2">
    <source>
        <dbReference type="EMBL" id="MDK6276022.1"/>
    </source>
</evidence>
<dbReference type="AlphaFoldDB" id="A0AAP4CA63"/>
<accession>A0AAP4CA63</accession>
<keyword evidence="1" id="KW-0472">Membrane</keyword>
<keyword evidence="1" id="KW-0812">Transmembrane</keyword>
<reference evidence="2" key="1">
    <citation type="submission" date="2023-05" db="EMBL/GenBank/DDBJ databases">
        <title>Cataloging the Phylogenetic Diversity of Human Bladder Bacteria.</title>
        <authorList>
            <person name="Du J."/>
        </authorList>
    </citation>
    <scope>NUCLEOTIDE SEQUENCE</scope>
    <source>
        <strain evidence="2">UMB9978</strain>
    </source>
</reference>
<dbReference type="Proteomes" id="UP001240483">
    <property type="component" value="Unassembled WGS sequence"/>
</dbReference>
<protein>
    <recommendedName>
        <fullName evidence="4">ABC transporter permease</fullName>
    </recommendedName>
</protein>
<keyword evidence="1" id="KW-1133">Transmembrane helix</keyword>
<evidence type="ECO:0000313" key="3">
    <source>
        <dbReference type="Proteomes" id="UP001240483"/>
    </source>
</evidence>
<name>A0AAP4CA63_9MICC</name>